<dbReference type="Proteomes" id="UP000016368">
    <property type="component" value="Unassembled WGS sequence"/>
</dbReference>
<keyword evidence="10" id="KW-1185">Reference proteome</keyword>
<evidence type="ECO:0000256" key="5">
    <source>
        <dbReference type="ARBA" id="ARBA00022692"/>
    </source>
</evidence>
<dbReference type="eggNOG" id="COG2962">
    <property type="taxonomic scope" value="Bacteria"/>
</dbReference>
<keyword evidence="3" id="KW-0813">Transport</keyword>
<keyword evidence="6 8" id="KW-1133">Transmembrane helix</keyword>
<feature type="transmembrane region" description="Helical" evidence="8">
    <location>
        <begin position="246"/>
        <end position="268"/>
    </location>
</feature>
<accession>F3KV12</accession>
<reference evidence="9 10" key="1">
    <citation type="journal article" date="2011" name="EMBO J.">
        <title>Structural diversity of bacterial flagellar motors.</title>
        <authorList>
            <person name="Chen S."/>
            <person name="Beeby M."/>
            <person name="Murphy G.E."/>
            <person name="Leadbetter J.R."/>
            <person name="Hendrixson D.R."/>
            <person name="Briegel A."/>
            <person name="Li Z."/>
            <person name="Shi J."/>
            <person name="Tocheva E.I."/>
            <person name="Muller A."/>
            <person name="Dobro M.J."/>
            <person name="Jensen G.J."/>
        </authorList>
    </citation>
    <scope>NUCLEOTIDE SEQUENCE [LARGE SCALE GENOMIC DNA]</scope>
    <source>
        <strain evidence="9 10">ATCC 19624</strain>
    </source>
</reference>
<organism evidence="9 10">
    <name type="scientific">Hylemonella gracilis ATCC 19624</name>
    <dbReference type="NCBI Taxonomy" id="887062"/>
    <lineage>
        <taxon>Bacteria</taxon>
        <taxon>Pseudomonadati</taxon>
        <taxon>Pseudomonadota</taxon>
        <taxon>Betaproteobacteria</taxon>
        <taxon>Burkholderiales</taxon>
        <taxon>Comamonadaceae</taxon>
        <taxon>Hylemonella</taxon>
    </lineage>
</organism>
<evidence type="ECO:0000256" key="7">
    <source>
        <dbReference type="ARBA" id="ARBA00023136"/>
    </source>
</evidence>
<dbReference type="AlphaFoldDB" id="F3KV12"/>
<name>F3KV12_9BURK</name>
<feature type="transmembrane region" description="Helical" evidence="8">
    <location>
        <begin position="187"/>
        <end position="205"/>
    </location>
</feature>
<evidence type="ECO:0000256" key="2">
    <source>
        <dbReference type="ARBA" id="ARBA00007362"/>
    </source>
</evidence>
<dbReference type="SUPFAM" id="SSF103481">
    <property type="entry name" value="Multidrug resistance efflux transporter EmrE"/>
    <property type="match status" value="1"/>
</dbReference>
<keyword evidence="5 8" id="KW-0812">Transmembrane</keyword>
<dbReference type="GO" id="GO:0005886">
    <property type="term" value="C:plasma membrane"/>
    <property type="evidence" value="ECO:0007669"/>
    <property type="project" value="UniProtKB-SubCell"/>
</dbReference>
<feature type="transmembrane region" description="Helical" evidence="8">
    <location>
        <begin position="217"/>
        <end position="239"/>
    </location>
</feature>
<evidence type="ECO:0000256" key="6">
    <source>
        <dbReference type="ARBA" id="ARBA00022989"/>
    </source>
</evidence>
<feature type="transmembrane region" description="Helical" evidence="8">
    <location>
        <begin position="7"/>
        <end position="24"/>
    </location>
</feature>
<dbReference type="InterPro" id="IPR037185">
    <property type="entry name" value="EmrE-like"/>
</dbReference>
<evidence type="ECO:0000256" key="3">
    <source>
        <dbReference type="ARBA" id="ARBA00022448"/>
    </source>
</evidence>
<evidence type="ECO:0000256" key="1">
    <source>
        <dbReference type="ARBA" id="ARBA00004651"/>
    </source>
</evidence>
<feature type="transmembrane region" description="Helical" evidence="8">
    <location>
        <begin position="158"/>
        <end position="175"/>
    </location>
</feature>
<protein>
    <submittedName>
        <fullName evidence="9">RarD protein</fullName>
    </submittedName>
</protein>
<dbReference type="RefSeq" id="WP_006298372.1">
    <property type="nucleotide sequence ID" value="NZ_AEGR01000068.1"/>
</dbReference>
<feature type="transmembrane region" description="Helical" evidence="8">
    <location>
        <begin position="136"/>
        <end position="152"/>
    </location>
</feature>
<proteinExistence type="inferred from homology"/>
<feature type="transmembrane region" description="Helical" evidence="8">
    <location>
        <begin position="79"/>
        <end position="99"/>
    </location>
</feature>
<keyword evidence="4" id="KW-1003">Cell membrane</keyword>
<dbReference type="STRING" id="887062.HGR_11486"/>
<feature type="transmembrane region" description="Helical" evidence="8">
    <location>
        <begin position="274"/>
        <end position="295"/>
    </location>
</feature>
<sequence length="303" mass="33779">MTTRQGVTLSLLSSLLFGLMYYLSTLLAPLSGTEVYGWRMLMTWPVMTAFLLLGERWGGMGRAWLLVRTTLARLRQEPMLWLVLPLSSALLGVQLWLFVWAPQARHGLDVAMGYFLLPLAMVLAGRIVYRERLSGLLQAAVLAAGLGVGYELWRAGQFAWPTALVALGYPLYFVLRRHFRTNHLGGLWFDQLLMLPVAAWFAFGIDGAGWHVYLERPALLLLVPVLGLISASALLLYILSSRGLPMGLLGLLGYVEPAVLVLISLLLGERIDPGQWVIYLAIWIAILLLMAEGLLRLRERRPG</sequence>
<keyword evidence="7 8" id="KW-0472">Membrane</keyword>
<feature type="transmembrane region" description="Helical" evidence="8">
    <location>
        <begin position="111"/>
        <end position="129"/>
    </location>
</feature>
<comment type="similarity">
    <text evidence="2">Belongs to the EamA transporter family.</text>
</comment>
<dbReference type="OrthoDB" id="3250831at2"/>
<evidence type="ECO:0000256" key="8">
    <source>
        <dbReference type="SAM" id="Phobius"/>
    </source>
</evidence>
<evidence type="ECO:0000256" key="4">
    <source>
        <dbReference type="ARBA" id="ARBA00022475"/>
    </source>
</evidence>
<evidence type="ECO:0000313" key="10">
    <source>
        <dbReference type="Proteomes" id="UP000016368"/>
    </source>
</evidence>
<gene>
    <name evidence="9" type="ORF">HGR_11486</name>
</gene>
<comment type="caution">
    <text evidence="9">The sequence shown here is derived from an EMBL/GenBank/DDBJ whole genome shotgun (WGS) entry which is preliminary data.</text>
</comment>
<evidence type="ECO:0000313" key="9">
    <source>
        <dbReference type="EMBL" id="EGI76388.1"/>
    </source>
</evidence>
<dbReference type="InterPro" id="IPR004626">
    <property type="entry name" value="RarD"/>
</dbReference>
<feature type="transmembrane region" description="Helical" evidence="8">
    <location>
        <begin position="36"/>
        <end position="58"/>
    </location>
</feature>
<comment type="subcellular location">
    <subcellularLocation>
        <location evidence="1">Cell membrane</location>
        <topology evidence="1">Multi-pass membrane protein</topology>
    </subcellularLocation>
</comment>
<dbReference type="NCBIfam" id="TIGR00688">
    <property type="entry name" value="rarD"/>
    <property type="match status" value="1"/>
</dbReference>
<dbReference type="EMBL" id="AEGR01000068">
    <property type="protein sequence ID" value="EGI76388.1"/>
    <property type="molecule type" value="Genomic_DNA"/>
</dbReference>